<dbReference type="PANTHER" id="PTHR43792:SF9">
    <property type="entry name" value="RIBOSOMAL-PROTEIN-ALANINE ACETYLTRANSFERASE"/>
    <property type="match status" value="1"/>
</dbReference>
<keyword evidence="3" id="KW-1185">Reference proteome</keyword>
<dbReference type="Pfam" id="PF13302">
    <property type="entry name" value="Acetyltransf_3"/>
    <property type="match status" value="1"/>
</dbReference>
<dbReference type="InterPro" id="IPR016181">
    <property type="entry name" value="Acyl_CoA_acyltransferase"/>
</dbReference>
<evidence type="ECO:0000313" key="3">
    <source>
        <dbReference type="Proteomes" id="UP000198781"/>
    </source>
</evidence>
<gene>
    <name evidence="2" type="ORF">SAMN05192589_106211</name>
</gene>
<dbReference type="Gene3D" id="3.40.630.30">
    <property type="match status" value="1"/>
</dbReference>
<sequence>MAVPASGGGHLLRQAHSSREPVFHNGGMTFFPVLETPRLRLRKMVASDAPAMLSMHLQDEKRQWAGYNAITNLEEAIAFVRWTEEITQRHVPEFCWAIERKDVPGRMIGQCNFTKCDAGSLSAAVGYELTQACQGQGFMHEAIGRVLNWCFLHLQLMRISATVHPDNAPSIRTLQRWNFQYEGLLRSAGSWGGKHHDLMSFSLLAPEYMAAISPLASLSTVTDRAAVQIELAEA</sequence>
<dbReference type="GO" id="GO:0008999">
    <property type="term" value="F:protein-N-terminal-alanine acetyltransferase activity"/>
    <property type="evidence" value="ECO:0007669"/>
    <property type="project" value="TreeGrafter"/>
</dbReference>
<name>A0A1G6V021_9BURK</name>
<dbReference type="OrthoDB" id="5295305at2"/>
<dbReference type="GO" id="GO:0005737">
    <property type="term" value="C:cytoplasm"/>
    <property type="evidence" value="ECO:0007669"/>
    <property type="project" value="TreeGrafter"/>
</dbReference>
<organism evidence="2 3">
    <name type="scientific">Paracidovorax valerianellae</name>
    <dbReference type="NCBI Taxonomy" id="187868"/>
    <lineage>
        <taxon>Bacteria</taxon>
        <taxon>Pseudomonadati</taxon>
        <taxon>Pseudomonadota</taxon>
        <taxon>Betaproteobacteria</taxon>
        <taxon>Burkholderiales</taxon>
        <taxon>Comamonadaceae</taxon>
        <taxon>Paracidovorax</taxon>
    </lineage>
</organism>
<dbReference type="InterPro" id="IPR051531">
    <property type="entry name" value="N-acetyltransferase"/>
</dbReference>
<accession>A0A1G6V021</accession>
<dbReference type="STRING" id="187868.SAMN05192589_106211"/>
<evidence type="ECO:0000313" key="2">
    <source>
        <dbReference type="EMBL" id="SDD46871.1"/>
    </source>
</evidence>
<dbReference type="EMBL" id="FMZC01000006">
    <property type="protein sequence ID" value="SDD46871.1"/>
    <property type="molecule type" value="Genomic_DNA"/>
</dbReference>
<keyword evidence="2" id="KW-0808">Transferase</keyword>
<dbReference type="AlphaFoldDB" id="A0A1G6V021"/>
<protein>
    <submittedName>
        <fullName evidence="2">Ribosomal-protein-alanine N-acetyltransferase</fullName>
    </submittedName>
</protein>
<reference evidence="2 3" key="1">
    <citation type="submission" date="2016-10" db="EMBL/GenBank/DDBJ databases">
        <authorList>
            <person name="de Groot N.N."/>
        </authorList>
    </citation>
    <scope>NUCLEOTIDE SEQUENCE [LARGE SCALE GENOMIC DNA]</scope>
    <source>
        <strain evidence="2 3">DSM 16619</strain>
    </source>
</reference>
<dbReference type="Proteomes" id="UP000198781">
    <property type="component" value="Unassembled WGS sequence"/>
</dbReference>
<feature type="domain" description="N-acetyltransferase" evidence="1">
    <location>
        <begin position="39"/>
        <end position="204"/>
    </location>
</feature>
<dbReference type="PROSITE" id="PS51186">
    <property type="entry name" value="GNAT"/>
    <property type="match status" value="1"/>
</dbReference>
<evidence type="ECO:0000259" key="1">
    <source>
        <dbReference type="PROSITE" id="PS51186"/>
    </source>
</evidence>
<dbReference type="InterPro" id="IPR000182">
    <property type="entry name" value="GNAT_dom"/>
</dbReference>
<proteinExistence type="predicted"/>
<dbReference type="PANTHER" id="PTHR43792">
    <property type="entry name" value="GNAT FAMILY, PUTATIVE (AFU_ORTHOLOGUE AFUA_3G00765)-RELATED-RELATED"/>
    <property type="match status" value="1"/>
</dbReference>
<dbReference type="SUPFAM" id="SSF55729">
    <property type="entry name" value="Acyl-CoA N-acyltransferases (Nat)"/>
    <property type="match status" value="1"/>
</dbReference>